<feature type="chain" id="PRO_5017220049" evidence="1">
    <location>
        <begin position="21"/>
        <end position="97"/>
    </location>
</feature>
<name>A0A395T1H4_9HYPO</name>
<dbReference type="AlphaFoldDB" id="A0A395T1H4"/>
<sequence length="97" mass="10710">MKSSVVFVTALTTLASHAIAATCTTGLNYCGYNLKLKGRYTEEIARELLKHHKDVDNYNIHHSLFSCGEGGLGWIGYIETCPKRCVDAGYGKSDYCE</sequence>
<feature type="signal peptide" evidence="1">
    <location>
        <begin position="1"/>
        <end position="20"/>
    </location>
</feature>
<gene>
    <name evidence="2" type="ORF">FLONG3_3472</name>
</gene>
<keyword evidence="1" id="KW-0732">Signal</keyword>
<comment type="caution">
    <text evidence="2">The sequence shown here is derived from an EMBL/GenBank/DDBJ whole genome shotgun (WGS) entry which is preliminary data.</text>
</comment>
<dbReference type="OrthoDB" id="4186099at2759"/>
<dbReference type="STRING" id="694270.A0A395T1H4"/>
<evidence type="ECO:0000313" key="2">
    <source>
        <dbReference type="EMBL" id="RGP78336.1"/>
    </source>
</evidence>
<keyword evidence="3" id="KW-1185">Reference proteome</keyword>
<dbReference type="Proteomes" id="UP000266234">
    <property type="component" value="Unassembled WGS sequence"/>
</dbReference>
<protein>
    <submittedName>
        <fullName evidence="2">Uncharacterized protein</fullName>
    </submittedName>
</protein>
<accession>A0A395T1H4</accession>
<evidence type="ECO:0000256" key="1">
    <source>
        <dbReference type="SAM" id="SignalP"/>
    </source>
</evidence>
<proteinExistence type="predicted"/>
<reference evidence="2 3" key="1">
    <citation type="journal article" date="2018" name="PLoS Pathog.">
        <title>Evolution of structural diversity of trichothecenes, a family of toxins produced by plant pathogenic and entomopathogenic fungi.</title>
        <authorList>
            <person name="Proctor R.H."/>
            <person name="McCormick S.P."/>
            <person name="Kim H.S."/>
            <person name="Cardoza R.E."/>
            <person name="Stanley A.M."/>
            <person name="Lindo L."/>
            <person name="Kelly A."/>
            <person name="Brown D.W."/>
            <person name="Lee T."/>
            <person name="Vaughan M.M."/>
            <person name="Alexander N.J."/>
            <person name="Busman M."/>
            <person name="Gutierrez S."/>
        </authorList>
    </citation>
    <scope>NUCLEOTIDE SEQUENCE [LARGE SCALE GENOMIC DNA]</scope>
    <source>
        <strain evidence="2 3">NRRL 20695</strain>
    </source>
</reference>
<dbReference type="EMBL" id="PXOG01000070">
    <property type="protein sequence ID" value="RGP78336.1"/>
    <property type="molecule type" value="Genomic_DNA"/>
</dbReference>
<organism evidence="2 3">
    <name type="scientific">Fusarium longipes</name>
    <dbReference type="NCBI Taxonomy" id="694270"/>
    <lineage>
        <taxon>Eukaryota</taxon>
        <taxon>Fungi</taxon>
        <taxon>Dikarya</taxon>
        <taxon>Ascomycota</taxon>
        <taxon>Pezizomycotina</taxon>
        <taxon>Sordariomycetes</taxon>
        <taxon>Hypocreomycetidae</taxon>
        <taxon>Hypocreales</taxon>
        <taxon>Nectriaceae</taxon>
        <taxon>Fusarium</taxon>
    </lineage>
</organism>
<evidence type="ECO:0000313" key="3">
    <source>
        <dbReference type="Proteomes" id="UP000266234"/>
    </source>
</evidence>